<evidence type="ECO:0000313" key="2">
    <source>
        <dbReference type="Proteomes" id="UP000812440"/>
    </source>
</evidence>
<comment type="caution">
    <text evidence="1">The sequence shown here is derived from an EMBL/GenBank/DDBJ whole genome shotgun (WGS) entry which is preliminary data.</text>
</comment>
<keyword evidence="2" id="KW-1185">Reference proteome</keyword>
<proteinExistence type="predicted"/>
<dbReference type="Proteomes" id="UP000812440">
    <property type="component" value="Unassembled WGS sequence"/>
</dbReference>
<name>A0A8T2IMV3_9PIPI</name>
<sequence length="123" mass="13549">MIHSANLKIFAAHPHSANSTNLLQYCVDSTNEIEVGMLPHTHGPAVLCSSIPCRAVGVSSCNGRDWGLLQSQTDHKPGDTFAHLICLGHWRWLEKDKHGNLSISLYQCNLTLFLGKKCIKIEG</sequence>
<evidence type="ECO:0000313" key="1">
    <source>
        <dbReference type="EMBL" id="KAG8431466.1"/>
    </source>
</evidence>
<gene>
    <name evidence="1" type="ORF">GDO86_018635</name>
</gene>
<accession>A0A8T2IMV3</accession>
<protein>
    <submittedName>
        <fullName evidence="1">Uncharacterized protein</fullName>
    </submittedName>
</protein>
<dbReference type="EMBL" id="JAACNH010000184">
    <property type="protein sequence ID" value="KAG8431466.1"/>
    <property type="molecule type" value="Genomic_DNA"/>
</dbReference>
<organism evidence="1 2">
    <name type="scientific">Hymenochirus boettgeri</name>
    <name type="common">Congo dwarf clawed frog</name>
    <dbReference type="NCBI Taxonomy" id="247094"/>
    <lineage>
        <taxon>Eukaryota</taxon>
        <taxon>Metazoa</taxon>
        <taxon>Chordata</taxon>
        <taxon>Craniata</taxon>
        <taxon>Vertebrata</taxon>
        <taxon>Euteleostomi</taxon>
        <taxon>Amphibia</taxon>
        <taxon>Batrachia</taxon>
        <taxon>Anura</taxon>
        <taxon>Pipoidea</taxon>
        <taxon>Pipidae</taxon>
        <taxon>Pipinae</taxon>
        <taxon>Hymenochirus</taxon>
    </lineage>
</organism>
<dbReference type="AlphaFoldDB" id="A0A8T2IMV3"/>
<reference evidence="1" key="1">
    <citation type="thesis" date="2020" institute="ProQuest LLC" country="789 East Eisenhower Parkway, Ann Arbor, MI, USA">
        <title>Comparative Genomics and Chromosome Evolution.</title>
        <authorList>
            <person name="Mudd A.B."/>
        </authorList>
    </citation>
    <scope>NUCLEOTIDE SEQUENCE</scope>
    <source>
        <strain evidence="1">Female2</strain>
        <tissue evidence="1">Blood</tissue>
    </source>
</reference>